<gene>
    <name evidence="2" type="ORF">AAG570_010683</name>
</gene>
<evidence type="ECO:0000313" key="2">
    <source>
        <dbReference type="EMBL" id="KAL1132731.1"/>
    </source>
</evidence>
<protein>
    <submittedName>
        <fullName evidence="2">Uncharacterized protein</fullName>
    </submittedName>
</protein>
<accession>A0ABD0YNA9</accession>
<reference evidence="2 3" key="1">
    <citation type="submission" date="2024-07" db="EMBL/GenBank/DDBJ databases">
        <title>Chromosome-level genome assembly of the water stick insect Ranatra chinensis (Heteroptera: Nepidae).</title>
        <authorList>
            <person name="Liu X."/>
        </authorList>
    </citation>
    <scope>NUCLEOTIDE SEQUENCE [LARGE SCALE GENOMIC DNA]</scope>
    <source>
        <strain evidence="2">Cailab_2021Rc</strain>
        <tissue evidence="2">Muscle</tissue>
    </source>
</reference>
<keyword evidence="3" id="KW-1185">Reference proteome</keyword>
<feature type="compositionally biased region" description="Low complexity" evidence="1">
    <location>
        <begin position="88"/>
        <end position="143"/>
    </location>
</feature>
<evidence type="ECO:0000256" key="1">
    <source>
        <dbReference type="SAM" id="MobiDB-lite"/>
    </source>
</evidence>
<feature type="compositionally biased region" description="Low complexity" evidence="1">
    <location>
        <begin position="53"/>
        <end position="67"/>
    </location>
</feature>
<comment type="caution">
    <text evidence="2">The sequence shown here is derived from an EMBL/GenBank/DDBJ whole genome shotgun (WGS) entry which is preliminary data.</text>
</comment>
<dbReference type="Proteomes" id="UP001558652">
    <property type="component" value="Unassembled WGS sequence"/>
</dbReference>
<evidence type="ECO:0000313" key="3">
    <source>
        <dbReference type="Proteomes" id="UP001558652"/>
    </source>
</evidence>
<dbReference type="AlphaFoldDB" id="A0ABD0YNA9"/>
<proteinExistence type="predicted"/>
<feature type="compositionally biased region" description="Low complexity" evidence="1">
    <location>
        <begin position="28"/>
        <end position="37"/>
    </location>
</feature>
<sequence length="186" mass="20315">MRTTRGCRPTTTGPSPRRACPTRGFHPTTGWTSGTRTTRAKGAWRSTWGTWGSPTATRPPSSTPAVSCRRRSATASGDRRVRRRWTWRRPITSTTTPTWGSRRPRSTTTSSPRHPTAPRPSTTRSSSRSSSPHRPNNNSNSPTITTIPLCRAHCIPGCAASSVSTQISSFQKSRSCGKFCCKGTNI</sequence>
<dbReference type="EMBL" id="JBFDAA010000005">
    <property type="protein sequence ID" value="KAL1132731.1"/>
    <property type="molecule type" value="Genomic_DNA"/>
</dbReference>
<feature type="compositionally biased region" description="Low complexity" evidence="1">
    <location>
        <begin position="1"/>
        <end position="18"/>
    </location>
</feature>
<feature type="region of interest" description="Disordered" evidence="1">
    <location>
        <begin position="1"/>
        <end position="143"/>
    </location>
</feature>
<name>A0ABD0YNA9_9HEMI</name>
<organism evidence="2 3">
    <name type="scientific">Ranatra chinensis</name>
    <dbReference type="NCBI Taxonomy" id="642074"/>
    <lineage>
        <taxon>Eukaryota</taxon>
        <taxon>Metazoa</taxon>
        <taxon>Ecdysozoa</taxon>
        <taxon>Arthropoda</taxon>
        <taxon>Hexapoda</taxon>
        <taxon>Insecta</taxon>
        <taxon>Pterygota</taxon>
        <taxon>Neoptera</taxon>
        <taxon>Paraneoptera</taxon>
        <taxon>Hemiptera</taxon>
        <taxon>Heteroptera</taxon>
        <taxon>Panheteroptera</taxon>
        <taxon>Nepomorpha</taxon>
        <taxon>Nepidae</taxon>
        <taxon>Ranatrinae</taxon>
        <taxon>Ranatra</taxon>
    </lineage>
</organism>